<dbReference type="RefSeq" id="WP_048642967.1">
    <property type="nucleotide sequence ID" value="NZ_CAXBGM010000208.1"/>
</dbReference>
<protein>
    <submittedName>
        <fullName evidence="1">Uncharacterized protein</fullName>
    </submittedName>
</protein>
<sequence length="117" mass="13415">MKKLKVLKSSLALFLSGAVLLWSFLLSFSPNQGLSFLQQKDAAVKSIGYVEFFALPSVFEEGNSIKSFLNDGLNAGIKNQEFSWTINIIKSIDPFTPYKWVPYHYLKQILFPFHSFW</sequence>
<dbReference type="KEGG" id="camu:CA2015_3395"/>
<keyword evidence="2" id="KW-1185">Reference proteome</keyword>
<dbReference type="EMBL" id="CP012040">
    <property type="protein sequence ID" value="AKP52784.1"/>
    <property type="molecule type" value="Genomic_DNA"/>
</dbReference>
<evidence type="ECO:0000313" key="1">
    <source>
        <dbReference type="EMBL" id="AKP52784.1"/>
    </source>
</evidence>
<evidence type="ECO:0000313" key="2">
    <source>
        <dbReference type="Proteomes" id="UP000036520"/>
    </source>
</evidence>
<dbReference type="AlphaFoldDB" id="A0A0H4PEU3"/>
<dbReference type="Proteomes" id="UP000036520">
    <property type="component" value="Chromosome"/>
</dbReference>
<reference evidence="1 2" key="1">
    <citation type="submission" date="2015-07" db="EMBL/GenBank/DDBJ databases">
        <authorList>
            <person name="Kim K.M."/>
        </authorList>
    </citation>
    <scope>NUCLEOTIDE SEQUENCE [LARGE SCALE GENOMIC DNA]</scope>
    <source>
        <strain evidence="1 2">KCTC 12363</strain>
    </source>
</reference>
<accession>A0A0H4PEU3</accession>
<dbReference type="OrthoDB" id="840385at2"/>
<organism evidence="1 2">
    <name type="scientific">Cyclobacterium amurskyense</name>
    <dbReference type="NCBI Taxonomy" id="320787"/>
    <lineage>
        <taxon>Bacteria</taxon>
        <taxon>Pseudomonadati</taxon>
        <taxon>Bacteroidota</taxon>
        <taxon>Cytophagia</taxon>
        <taxon>Cytophagales</taxon>
        <taxon>Cyclobacteriaceae</taxon>
        <taxon>Cyclobacterium</taxon>
    </lineage>
</organism>
<proteinExistence type="predicted"/>
<gene>
    <name evidence="1" type="ORF">CA2015_3395</name>
</gene>
<name>A0A0H4PEU3_9BACT</name>